<dbReference type="AlphaFoldDB" id="A0A1P8WCV9"/>
<evidence type="ECO:0000313" key="3">
    <source>
        <dbReference type="Proteomes" id="UP000187735"/>
    </source>
</evidence>
<dbReference type="KEGG" id="fmr:Fuma_01494"/>
<feature type="transmembrane region" description="Helical" evidence="1">
    <location>
        <begin position="68"/>
        <end position="87"/>
    </location>
</feature>
<feature type="transmembrane region" description="Helical" evidence="1">
    <location>
        <begin position="99"/>
        <end position="118"/>
    </location>
</feature>
<gene>
    <name evidence="2" type="ORF">Fuma_01494</name>
</gene>
<proteinExistence type="predicted"/>
<dbReference type="Proteomes" id="UP000187735">
    <property type="component" value="Chromosome"/>
</dbReference>
<evidence type="ECO:0000256" key="1">
    <source>
        <dbReference type="SAM" id="Phobius"/>
    </source>
</evidence>
<dbReference type="STRING" id="1891926.Fuma_01494"/>
<organism evidence="2 3">
    <name type="scientific">Fuerstiella marisgermanici</name>
    <dbReference type="NCBI Taxonomy" id="1891926"/>
    <lineage>
        <taxon>Bacteria</taxon>
        <taxon>Pseudomonadati</taxon>
        <taxon>Planctomycetota</taxon>
        <taxon>Planctomycetia</taxon>
        <taxon>Planctomycetales</taxon>
        <taxon>Planctomycetaceae</taxon>
        <taxon>Fuerstiella</taxon>
    </lineage>
</organism>
<keyword evidence="1" id="KW-1133">Transmembrane helix</keyword>
<protein>
    <submittedName>
        <fullName evidence="2">Uncharacterized protein</fullName>
    </submittedName>
</protein>
<feature type="transmembrane region" description="Helical" evidence="1">
    <location>
        <begin position="7"/>
        <end position="25"/>
    </location>
</feature>
<keyword evidence="3" id="KW-1185">Reference proteome</keyword>
<evidence type="ECO:0000313" key="2">
    <source>
        <dbReference type="EMBL" id="APZ91898.1"/>
    </source>
</evidence>
<reference evidence="2 3" key="1">
    <citation type="journal article" date="2016" name="Front. Microbiol.">
        <title>Fuerstia marisgermanicae gen. nov., sp. nov., an Unusual Member of the Phylum Planctomycetes from the German Wadden Sea.</title>
        <authorList>
            <person name="Kohn T."/>
            <person name="Heuer A."/>
            <person name="Jogler M."/>
            <person name="Vollmers J."/>
            <person name="Boedeker C."/>
            <person name="Bunk B."/>
            <person name="Rast P."/>
            <person name="Borchert D."/>
            <person name="Glockner I."/>
            <person name="Freese H.M."/>
            <person name="Klenk H.P."/>
            <person name="Overmann J."/>
            <person name="Kaster A.K."/>
            <person name="Rohde M."/>
            <person name="Wiegand S."/>
            <person name="Jogler C."/>
        </authorList>
    </citation>
    <scope>NUCLEOTIDE SEQUENCE [LARGE SCALE GENOMIC DNA]</scope>
    <source>
        <strain evidence="2 3">NH11</strain>
    </source>
</reference>
<feature type="transmembrane region" description="Helical" evidence="1">
    <location>
        <begin position="37"/>
        <end position="56"/>
    </location>
</feature>
<dbReference type="EMBL" id="CP017641">
    <property type="protein sequence ID" value="APZ91898.1"/>
    <property type="molecule type" value="Genomic_DNA"/>
</dbReference>
<sequence>METRVSSSVAILTVVIAVGWLLAFWPARLLRPDDGVLWMTIAALSCLVPGWLIVLLEKLSTFQNDMKLILGQMSIRFASVAVAAVLVKVFRPDLGLVGFYGWLIGFYMLSMIVEVFLLRKKIVVESPSQPADDPLK</sequence>
<keyword evidence="1" id="KW-0812">Transmembrane</keyword>
<accession>A0A1P8WCV9</accession>
<keyword evidence="1" id="KW-0472">Membrane</keyword>
<name>A0A1P8WCV9_9PLAN</name>
<dbReference type="RefSeq" id="WP_145944034.1">
    <property type="nucleotide sequence ID" value="NZ_CP017641.1"/>
</dbReference>